<dbReference type="RefSeq" id="WP_134169162.1">
    <property type="nucleotide sequence ID" value="NZ_SODD01000013.1"/>
</dbReference>
<comment type="caution">
    <text evidence="3">The sequence shown here is derived from an EMBL/GenBank/DDBJ whole genome shotgun (WGS) entry which is preliminary data.</text>
</comment>
<dbReference type="InterPro" id="IPR003156">
    <property type="entry name" value="DHHA1_dom"/>
</dbReference>
<reference evidence="3 4" key="1">
    <citation type="submission" date="2019-03" db="EMBL/GenBank/DDBJ databases">
        <title>Genomic Encyclopedia of Type Strains, Phase IV (KMG-IV): sequencing the most valuable type-strain genomes for metagenomic binning, comparative biology and taxonomic classification.</title>
        <authorList>
            <person name="Goeker M."/>
        </authorList>
    </citation>
    <scope>NUCLEOTIDE SEQUENCE [LARGE SCALE GENOMIC DNA]</scope>
    <source>
        <strain evidence="3 4">DSM 28867</strain>
    </source>
</reference>
<keyword evidence="4" id="KW-1185">Reference proteome</keyword>
<dbReference type="Proteomes" id="UP000294743">
    <property type="component" value="Unassembled WGS sequence"/>
</dbReference>
<proteinExistence type="predicted"/>
<dbReference type="Pfam" id="PF01368">
    <property type="entry name" value="DHH"/>
    <property type="match status" value="1"/>
</dbReference>
<evidence type="ECO:0000259" key="1">
    <source>
        <dbReference type="Pfam" id="PF01368"/>
    </source>
</evidence>
<organism evidence="3 4">
    <name type="scientific">Breznakia blatticola</name>
    <dbReference type="NCBI Taxonomy" id="1754012"/>
    <lineage>
        <taxon>Bacteria</taxon>
        <taxon>Bacillati</taxon>
        <taxon>Bacillota</taxon>
        <taxon>Erysipelotrichia</taxon>
        <taxon>Erysipelotrichales</taxon>
        <taxon>Erysipelotrichaceae</taxon>
        <taxon>Breznakia</taxon>
    </lineage>
</organism>
<evidence type="ECO:0000313" key="4">
    <source>
        <dbReference type="Proteomes" id="UP000294743"/>
    </source>
</evidence>
<name>A0A4R7ZTR4_9FIRM</name>
<dbReference type="Gene3D" id="3.90.1640.10">
    <property type="entry name" value="inorganic pyrophosphatase (n-terminal core)"/>
    <property type="match status" value="1"/>
</dbReference>
<dbReference type="PANTHER" id="PTHR47618:SF1">
    <property type="entry name" value="BIFUNCTIONAL OLIGORIBONUCLEASE AND PAP PHOSPHATASE NRNA"/>
    <property type="match status" value="1"/>
</dbReference>
<dbReference type="InterPro" id="IPR001667">
    <property type="entry name" value="DDH_dom"/>
</dbReference>
<dbReference type="InterPro" id="IPR051319">
    <property type="entry name" value="Oligoribo/pAp-PDE_c-di-AMP_PDE"/>
</dbReference>
<protein>
    <submittedName>
        <fullName evidence="3">Phosphoesterase RecJ-like protein</fullName>
    </submittedName>
</protein>
<dbReference type="Gene3D" id="3.10.310.30">
    <property type="match status" value="1"/>
</dbReference>
<feature type="domain" description="DHHA1" evidence="2">
    <location>
        <begin position="238"/>
        <end position="305"/>
    </location>
</feature>
<dbReference type="EMBL" id="SODD01000013">
    <property type="protein sequence ID" value="TDW20321.1"/>
    <property type="molecule type" value="Genomic_DNA"/>
</dbReference>
<sequence>MLDILNEVKDFEIITIYRHTGADADALGSQFGMKYFLESNCPDKKIYALGDDVGSAADMFPTRDQLDDISIAKSCAIILDTGNTERIDDQRYKMAKKVIKIDHHIEVDAYGDVSYVDTKAAAACEILALMFENSKKVVSTACARALYIGLLADSINFTTTSTTARTLQAAAYLVSCGLDVNKISQERMGMSENDFFYINEIRSSVTVDRHVAYAIMDASTYEKYGLDYNLAKEKVFAMANVKEFEIYCLFTEDKSYGEGYYNGSLRSKNVAINEIANDYGGGGHANACGVKKLTKEDISRLVNDLANLL</sequence>
<dbReference type="GO" id="GO:0003676">
    <property type="term" value="F:nucleic acid binding"/>
    <property type="evidence" value="ECO:0007669"/>
    <property type="project" value="InterPro"/>
</dbReference>
<dbReference type="AlphaFoldDB" id="A0A4R7ZTR4"/>
<dbReference type="InterPro" id="IPR038763">
    <property type="entry name" value="DHH_sf"/>
</dbReference>
<dbReference type="Pfam" id="PF02272">
    <property type="entry name" value="DHHA1"/>
    <property type="match status" value="1"/>
</dbReference>
<feature type="domain" description="DDH" evidence="1">
    <location>
        <begin position="14"/>
        <end position="149"/>
    </location>
</feature>
<accession>A0A4R7ZTR4</accession>
<evidence type="ECO:0000313" key="3">
    <source>
        <dbReference type="EMBL" id="TDW20321.1"/>
    </source>
</evidence>
<evidence type="ECO:0000259" key="2">
    <source>
        <dbReference type="Pfam" id="PF02272"/>
    </source>
</evidence>
<gene>
    <name evidence="3" type="ORF">EDD63_1132</name>
</gene>
<dbReference type="PANTHER" id="PTHR47618">
    <property type="entry name" value="BIFUNCTIONAL OLIGORIBONUCLEASE AND PAP PHOSPHATASE NRNA"/>
    <property type="match status" value="1"/>
</dbReference>
<dbReference type="SUPFAM" id="SSF64182">
    <property type="entry name" value="DHH phosphoesterases"/>
    <property type="match status" value="1"/>
</dbReference>
<dbReference type="OrthoDB" id="9803668at2"/>